<keyword evidence="5" id="KW-0547">Nucleotide-binding</keyword>
<dbReference type="InterPro" id="IPR050227">
    <property type="entry name" value="Rab"/>
</dbReference>
<comment type="similarity">
    <text evidence="2">Belongs to the small GTPase superfamily. Rab family.</text>
</comment>
<dbReference type="GO" id="GO:0030670">
    <property type="term" value="C:phagocytic vesicle membrane"/>
    <property type="evidence" value="ECO:0007669"/>
    <property type="project" value="UniProtKB-SubCell"/>
</dbReference>
<name>A0A6F9DPL2_9ASCI</name>
<evidence type="ECO:0000256" key="12">
    <source>
        <dbReference type="ARBA" id="ARBA00037864"/>
    </source>
</evidence>
<dbReference type="EMBL" id="LR789515">
    <property type="protein sequence ID" value="CAB3265377.1"/>
    <property type="molecule type" value="mRNA"/>
</dbReference>
<dbReference type="PRINTS" id="PR00449">
    <property type="entry name" value="RASTRNSFRMNG"/>
</dbReference>
<evidence type="ECO:0000256" key="8">
    <source>
        <dbReference type="ARBA" id="ARBA00023136"/>
    </source>
</evidence>
<evidence type="ECO:0000256" key="14">
    <source>
        <dbReference type="ARBA" id="ARBA00067841"/>
    </source>
</evidence>
<dbReference type="PROSITE" id="PS51421">
    <property type="entry name" value="RAS"/>
    <property type="match status" value="1"/>
</dbReference>
<evidence type="ECO:0000256" key="3">
    <source>
        <dbReference type="ARBA" id="ARBA00022481"/>
    </source>
</evidence>
<dbReference type="NCBIfam" id="TIGR00231">
    <property type="entry name" value="small_GTP"/>
    <property type="match status" value="1"/>
</dbReference>
<dbReference type="SMART" id="SM00176">
    <property type="entry name" value="RAN"/>
    <property type="match status" value="1"/>
</dbReference>
<reference evidence="15" key="1">
    <citation type="submission" date="2020-04" db="EMBL/GenBank/DDBJ databases">
        <authorList>
            <person name="Neveu A P."/>
        </authorList>
    </citation>
    <scope>NUCLEOTIDE SEQUENCE</scope>
    <source>
        <tissue evidence="15">Whole embryo</tissue>
    </source>
</reference>
<keyword evidence="4" id="KW-0597">Phosphoprotein</keyword>
<evidence type="ECO:0000313" key="15">
    <source>
        <dbReference type="EMBL" id="CAB3265377.1"/>
    </source>
</evidence>
<evidence type="ECO:0000256" key="10">
    <source>
        <dbReference type="ARBA" id="ARBA00023289"/>
    </source>
</evidence>
<protein>
    <recommendedName>
        <fullName evidence="14">Ras-related protein Rab-43</fullName>
    </recommendedName>
</protein>
<accession>A0A6F9DPL2</accession>
<dbReference type="AlphaFoldDB" id="A0A6F9DPL2"/>
<keyword evidence="10" id="KW-0636">Prenylation</keyword>
<gene>
    <name evidence="15" type="primary">Rab43</name>
</gene>
<dbReference type="SMART" id="SM00174">
    <property type="entry name" value="RHO"/>
    <property type="match status" value="1"/>
</dbReference>
<evidence type="ECO:0000256" key="6">
    <source>
        <dbReference type="ARBA" id="ARBA00023034"/>
    </source>
</evidence>
<keyword evidence="11" id="KW-0968">Cytoplasmic vesicle</keyword>
<dbReference type="InterPro" id="IPR027417">
    <property type="entry name" value="P-loop_NTPase"/>
</dbReference>
<dbReference type="GO" id="GO:0005794">
    <property type="term" value="C:Golgi apparatus"/>
    <property type="evidence" value="ECO:0007669"/>
    <property type="project" value="UniProtKB-SubCell"/>
</dbReference>
<evidence type="ECO:0000256" key="5">
    <source>
        <dbReference type="ARBA" id="ARBA00022741"/>
    </source>
</evidence>
<keyword evidence="7" id="KW-0342">GTP-binding</keyword>
<dbReference type="Pfam" id="PF00071">
    <property type="entry name" value="Ras"/>
    <property type="match status" value="1"/>
</dbReference>
<evidence type="ECO:0000256" key="11">
    <source>
        <dbReference type="ARBA" id="ARBA00023329"/>
    </source>
</evidence>
<dbReference type="PROSITE" id="PS51419">
    <property type="entry name" value="RAB"/>
    <property type="match status" value="1"/>
</dbReference>
<sequence length="205" mass="22961">MEDKCDYLFKIILIGDAGVGKTCIVQRFKTGSWFESQASTIGVDFCLKTCEINGKQIKLQVWDTAGQERFRTITQAYYRSAHGVICTFDLTKESTFDSTVEWMDDVSRFCSTNVVKLLVGNKCDMIDRRKVSHEVASAQGKSFEVLEYLETSAKENTNVNDAFIKMATELLKQQSNVKDLADSKDDQGFNISNNTKSVGTSCCFG</sequence>
<dbReference type="InterPro" id="IPR001806">
    <property type="entry name" value="Small_GTPase"/>
</dbReference>
<dbReference type="InterPro" id="IPR005225">
    <property type="entry name" value="Small_GTP-bd"/>
</dbReference>
<keyword evidence="8" id="KW-0472">Membrane</keyword>
<proteinExistence type="evidence at transcript level"/>
<evidence type="ECO:0000256" key="7">
    <source>
        <dbReference type="ARBA" id="ARBA00023134"/>
    </source>
</evidence>
<organism evidence="15">
    <name type="scientific">Phallusia mammillata</name>
    <dbReference type="NCBI Taxonomy" id="59560"/>
    <lineage>
        <taxon>Eukaryota</taxon>
        <taxon>Metazoa</taxon>
        <taxon>Chordata</taxon>
        <taxon>Tunicata</taxon>
        <taxon>Ascidiacea</taxon>
        <taxon>Phlebobranchia</taxon>
        <taxon>Ascidiidae</taxon>
        <taxon>Phallusia</taxon>
    </lineage>
</organism>
<evidence type="ECO:0000256" key="4">
    <source>
        <dbReference type="ARBA" id="ARBA00022553"/>
    </source>
</evidence>
<keyword evidence="6" id="KW-0333">Golgi apparatus</keyword>
<comment type="subcellular location">
    <subcellularLocation>
        <location evidence="1">Cytoplasmic vesicle</location>
        <location evidence="1">Phagosome membrane</location>
    </subcellularLocation>
    <subcellularLocation>
        <location evidence="13">Endomembrane system</location>
        <topology evidence="13">Lipid-anchor</topology>
        <orientation evidence="13">Cytoplasmic side</orientation>
    </subcellularLocation>
    <subcellularLocation>
        <location evidence="12">Golgi apparatus</location>
        <location evidence="12">trans-Golgi network membrane</location>
        <topology evidence="12">Lipid-anchor</topology>
    </subcellularLocation>
</comment>
<evidence type="ECO:0000256" key="2">
    <source>
        <dbReference type="ARBA" id="ARBA00006270"/>
    </source>
</evidence>
<dbReference type="GO" id="GO:0005525">
    <property type="term" value="F:GTP binding"/>
    <property type="evidence" value="ECO:0007669"/>
    <property type="project" value="UniProtKB-KW"/>
</dbReference>
<dbReference type="SMART" id="SM00175">
    <property type="entry name" value="RAB"/>
    <property type="match status" value="1"/>
</dbReference>
<dbReference type="PANTHER" id="PTHR47977">
    <property type="entry name" value="RAS-RELATED PROTEIN RAB"/>
    <property type="match status" value="1"/>
</dbReference>
<evidence type="ECO:0000256" key="13">
    <source>
        <dbReference type="ARBA" id="ARBA00046278"/>
    </source>
</evidence>
<keyword evidence="9" id="KW-0449">Lipoprotein</keyword>
<evidence type="ECO:0000256" key="9">
    <source>
        <dbReference type="ARBA" id="ARBA00023288"/>
    </source>
</evidence>
<evidence type="ECO:0000256" key="1">
    <source>
        <dbReference type="ARBA" id="ARBA00004580"/>
    </source>
</evidence>
<dbReference type="Gene3D" id="3.40.50.300">
    <property type="entry name" value="P-loop containing nucleotide triphosphate hydrolases"/>
    <property type="match status" value="1"/>
</dbReference>
<dbReference type="SMART" id="SM00173">
    <property type="entry name" value="RAS"/>
    <property type="match status" value="1"/>
</dbReference>
<dbReference type="SUPFAM" id="SSF52540">
    <property type="entry name" value="P-loop containing nucleoside triphosphate hydrolases"/>
    <property type="match status" value="1"/>
</dbReference>
<dbReference type="GO" id="GO:0003924">
    <property type="term" value="F:GTPase activity"/>
    <property type="evidence" value="ECO:0007669"/>
    <property type="project" value="InterPro"/>
</dbReference>
<dbReference type="FunFam" id="3.40.50.300:FF:000803">
    <property type="entry name" value="Ras-related protein Rab-43"/>
    <property type="match status" value="1"/>
</dbReference>
<keyword evidence="3" id="KW-0488">Methylation</keyword>